<evidence type="ECO:0000313" key="1">
    <source>
        <dbReference type="EMBL" id="MTD35044.1"/>
    </source>
</evidence>
<accession>A0A6A8NG57</accession>
<name>A0A6A8NG57_ENTFC</name>
<organism evidence="1">
    <name type="scientific">Enterococcus faecium</name>
    <name type="common">Streptococcus faecium</name>
    <dbReference type="NCBI Taxonomy" id="1352"/>
    <lineage>
        <taxon>Bacteria</taxon>
        <taxon>Bacillati</taxon>
        <taxon>Bacillota</taxon>
        <taxon>Bacilli</taxon>
        <taxon>Lactobacillales</taxon>
        <taxon>Enterococcaceae</taxon>
        <taxon>Enterococcus</taxon>
    </lineage>
</organism>
<gene>
    <name evidence="1" type="ORF">GKZ95_03995</name>
</gene>
<comment type="caution">
    <text evidence="1">The sequence shown here is derived from an EMBL/GenBank/DDBJ whole genome shotgun (WGS) entry which is preliminary data.</text>
</comment>
<dbReference type="RefSeq" id="WP_154731718.1">
    <property type="nucleotide sequence ID" value="NZ_JACYYY010000002.1"/>
</dbReference>
<reference evidence="1" key="1">
    <citation type="submission" date="2019-10" db="EMBL/GenBank/DDBJ databases">
        <title>Identification of the same linezolid-resistant Tn6246::fexB-poxtA-carrying Enterococcus faecium strain colonizing a hospitalized patient and bovines in different continents.</title>
        <authorList>
            <person name="Tedim A.P."/>
            <person name="Freitas A.R."/>
            <person name="Novais C."/>
            <person name="Duarte B."/>
            <person name="Elghaieb H."/>
            <person name="Abbassi M.S."/>
            <person name="Peixe L."/>
        </authorList>
    </citation>
    <scope>NUCLEOTIDE SEQUENCE</scope>
    <source>
        <strain evidence="1">2FEZ</strain>
    </source>
</reference>
<protein>
    <submittedName>
        <fullName evidence="1">Uncharacterized protein</fullName>
    </submittedName>
</protein>
<dbReference type="EMBL" id="WLYP01000002">
    <property type="protein sequence ID" value="MTD35044.1"/>
    <property type="molecule type" value="Genomic_DNA"/>
</dbReference>
<proteinExistence type="predicted"/>
<sequence length="113" mass="13355">MMDYIATNYDTLMQDETSHVFPNILSDDIQEVEDPSAHWNEDDNGTTVYESDWLFIGYRMNKCGTRNKFVLHHENFLDMIDDFGADSIIMPELRIVSGKDWLKQRQEELFNEL</sequence>
<dbReference type="AlphaFoldDB" id="A0A6A8NG57"/>